<dbReference type="Gene3D" id="2.30.30.30">
    <property type="match status" value="1"/>
</dbReference>
<evidence type="ECO:0000313" key="4">
    <source>
        <dbReference type="EMBL" id="PHT79029.1"/>
    </source>
</evidence>
<dbReference type="InterPro" id="IPR012340">
    <property type="entry name" value="NA-bd_OB-fold"/>
</dbReference>
<gene>
    <name evidence="4" type="ORF">T459_17081</name>
</gene>
<dbReference type="PANTHER" id="PTHR11673">
    <property type="entry name" value="TRANSLATION INITIATION FACTOR 5A FAMILY MEMBER"/>
    <property type="match status" value="1"/>
</dbReference>
<dbReference type="GO" id="GO:0003746">
    <property type="term" value="F:translation elongation factor activity"/>
    <property type="evidence" value="ECO:0000318"/>
    <property type="project" value="GO_Central"/>
</dbReference>
<dbReference type="Pfam" id="PF01287">
    <property type="entry name" value="eIF-5a"/>
    <property type="match status" value="1"/>
</dbReference>
<dbReference type="SUPFAM" id="SSF50104">
    <property type="entry name" value="Translation proteins SH3-like domain"/>
    <property type="match status" value="1"/>
</dbReference>
<feature type="domain" description="Translation initiation factor 5A C-terminal" evidence="2">
    <location>
        <begin position="54"/>
        <end position="97"/>
    </location>
</feature>
<dbReference type="Pfam" id="PF21485">
    <property type="entry name" value="IF5A-like_N"/>
    <property type="match status" value="1"/>
</dbReference>
<evidence type="ECO:0000259" key="3">
    <source>
        <dbReference type="Pfam" id="PF21485"/>
    </source>
</evidence>
<dbReference type="GO" id="GO:0045901">
    <property type="term" value="P:positive regulation of translational elongation"/>
    <property type="evidence" value="ECO:0007669"/>
    <property type="project" value="InterPro"/>
</dbReference>
<keyword evidence="4" id="KW-0648">Protein biosynthesis</keyword>
<dbReference type="GO" id="GO:0003743">
    <property type="term" value="F:translation initiation factor activity"/>
    <property type="evidence" value="ECO:0007669"/>
    <property type="project" value="UniProtKB-KW"/>
</dbReference>
<comment type="function">
    <text evidence="1">Translation factor that promotes translation elongation and termination, particularly upon ribosome stalling at specific amino acid sequence contexts. Binds between the exit (E) and peptidyl (P) site of the ribosome and promotes rescue of stalled ribosome: specifically required for efficient translation of polyproline-containing peptides as well as other motifs that stall the ribosome. Acts as a ribosome quality control (RQC) cofactor by joining the RQC complex to facilitate peptidyl transfer during CAT tailing step.</text>
</comment>
<dbReference type="GO" id="GO:0045905">
    <property type="term" value="P:positive regulation of translational termination"/>
    <property type="evidence" value="ECO:0007669"/>
    <property type="project" value="InterPro"/>
</dbReference>
<reference evidence="4 5" key="2">
    <citation type="journal article" date="2017" name="Genome Biol.">
        <title>New reference genome sequences of hot pepper reveal the massive evolution of plant disease-resistance genes by retroduplication.</title>
        <authorList>
            <person name="Kim S."/>
            <person name="Park J."/>
            <person name="Yeom S.I."/>
            <person name="Kim Y.M."/>
            <person name="Seo E."/>
            <person name="Kim K.T."/>
            <person name="Kim M.S."/>
            <person name="Lee J.M."/>
            <person name="Cheong K."/>
            <person name="Shin H.S."/>
            <person name="Kim S.B."/>
            <person name="Han K."/>
            <person name="Lee J."/>
            <person name="Park M."/>
            <person name="Lee H.A."/>
            <person name="Lee H.Y."/>
            <person name="Lee Y."/>
            <person name="Oh S."/>
            <person name="Lee J.H."/>
            <person name="Choi E."/>
            <person name="Choi E."/>
            <person name="Lee S.E."/>
            <person name="Jeon J."/>
            <person name="Kim H."/>
            <person name="Choi G."/>
            <person name="Song H."/>
            <person name="Lee J."/>
            <person name="Lee S.C."/>
            <person name="Kwon J.K."/>
            <person name="Lee H.Y."/>
            <person name="Koo N."/>
            <person name="Hong Y."/>
            <person name="Kim R.W."/>
            <person name="Kang W.H."/>
            <person name="Huh J.H."/>
            <person name="Kang B.C."/>
            <person name="Yang T.J."/>
            <person name="Lee Y.H."/>
            <person name="Bennetzen J.L."/>
            <person name="Choi D."/>
        </authorList>
    </citation>
    <scope>NUCLEOTIDE SEQUENCE [LARGE SCALE GENOMIC DNA]</scope>
    <source>
        <strain evidence="5">cv. CM334</strain>
    </source>
</reference>
<evidence type="ECO:0000313" key="5">
    <source>
        <dbReference type="Proteomes" id="UP000222542"/>
    </source>
</evidence>
<dbReference type="SUPFAM" id="SSF50249">
    <property type="entry name" value="Nucleic acid-binding proteins"/>
    <property type="match status" value="1"/>
</dbReference>
<organism evidence="4 5">
    <name type="scientific">Capsicum annuum</name>
    <name type="common">Capsicum pepper</name>
    <dbReference type="NCBI Taxonomy" id="4072"/>
    <lineage>
        <taxon>Eukaryota</taxon>
        <taxon>Viridiplantae</taxon>
        <taxon>Streptophyta</taxon>
        <taxon>Embryophyta</taxon>
        <taxon>Tracheophyta</taxon>
        <taxon>Spermatophyta</taxon>
        <taxon>Magnoliopsida</taxon>
        <taxon>eudicotyledons</taxon>
        <taxon>Gunneridae</taxon>
        <taxon>Pentapetalae</taxon>
        <taxon>asterids</taxon>
        <taxon>lamiids</taxon>
        <taxon>Solanales</taxon>
        <taxon>Solanaceae</taxon>
        <taxon>Solanoideae</taxon>
        <taxon>Capsiceae</taxon>
        <taxon>Capsicum</taxon>
    </lineage>
</organism>
<dbReference type="SMR" id="A0A1U8H5R0"/>
<dbReference type="Gene3D" id="2.40.50.140">
    <property type="entry name" value="Nucleic acid-binding proteins"/>
    <property type="match status" value="1"/>
</dbReference>
<reference evidence="4 5" key="1">
    <citation type="journal article" date="2014" name="Nat. Genet.">
        <title>Genome sequence of the hot pepper provides insights into the evolution of pungency in Capsicum species.</title>
        <authorList>
            <person name="Kim S."/>
            <person name="Park M."/>
            <person name="Yeom S.I."/>
            <person name="Kim Y.M."/>
            <person name="Lee J.M."/>
            <person name="Lee H.A."/>
            <person name="Seo E."/>
            <person name="Choi J."/>
            <person name="Cheong K."/>
            <person name="Kim K.T."/>
            <person name="Jung K."/>
            <person name="Lee G.W."/>
            <person name="Oh S.K."/>
            <person name="Bae C."/>
            <person name="Kim S.B."/>
            <person name="Lee H.Y."/>
            <person name="Kim S.Y."/>
            <person name="Kim M.S."/>
            <person name="Kang B.C."/>
            <person name="Jo Y.D."/>
            <person name="Yang H.B."/>
            <person name="Jeong H.J."/>
            <person name="Kang W.H."/>
            <person name="Kwon J.K."/>
            <person name="Shin C."/>
            <person name="Lim J.Y."/>
            <person name="Park J.H."/>
            <person name="Huh J.H."/>
            <person name="Kim J.S."/>
            <person name="Kim B.D."/>
            <person name="Cohen O."/>
            <person name="Paran I."/>
            <person name="Suh M.C."/>
            <person name="Lee S.B."/>
            <person name="Kim Y.K."/>
            <person name="Shin Y."/>
            <person name="Noh S.J."/>
            <person name="Park J."/>
            <person name="Seo Y.S."/>
            <person name="Kwon S.Y."/>
            <person name="Kim H.A."/>
            <person name="Park J.M."/>
            <person name="Kim H.J."/>
            <person name="Choi S.B."/>
            <person name="Bosland P.W."/>
            <person name="Reeves G."/>
            <person name="Jo S.H."/>
            <person name="Lee B.W."/>
            <person name="Cho H.T."/>
            <person name="Choi H.S."/>
            <person name="Lee M.S."/>
            <person name="Yu Y."/>
            <person name="Do Choi Y."/>
            <person name="Park B.S."/>
            <person name="van Deynze A."/>
            <person name="Ashrafi H."/>
            <person name="Hill T."/>
            <person name="Kim W.T."/>
            <person name="Pai H.S."/>
            <person name="Ahn H.K."/>
            <person name="Yeam I."/>
            <person name="Giovannoni J.J."/>
            <person name="Rose J.K."/>
            <person name="Sorensen I."/>
            <person name="Lee S.J."/>
            <person name="Kim R.W."/>
            <person name="Choi I.Y."/>
            <person name="Choi B.S."/>
            <person name="Lim J.S."/>
            <person name="Lee Y.H."/>
            <person name="Choi D."/>
        </authorList>
    </citation>
    <scope>NUCLEOTIDE SEQUENCE [LARGE SCALE GENOMIC DNA]</scope>
    <source>
        <strain evidence="5">cv. CM334</strain>
    </source>
</reference>
<evidence type="ECO:0000256" key="1">
    <source>
        <dbReference type="ARBA" id="ARBA00045610"/>
    </source>
</evidence>
<dbReference type="STRING" id="4072.A0A1U8H5R0"/>
<keyword evidence="5" id="KW-1185">Reference proteome</keyword>
<dbReference type="EMBL" id="AYRZ02000006">
    <property type="protein sequence ID" value="PHT79029.1"/>
    <property type="molecule type" value="Genomic_DNA"/>
</dbReference>
<comment type="caution">
    <text evidence="4">The sequence shown here is derived from an EMBL/GenBank/DDBJ whole genome shotgun (WGS) entry which is preliminary data.</text>
</comment>
<evidence type="ECO:0000259" key="2">
    <source>
        <dbReference type="Pfam" id="PF01287"/>
    </source>
</evidence>
<dbReference type="Proteomes" id="UP000222542">
    <property type="component" value="Unassembled WGS sequence"/>
</dbReference>
<name>A0A1U8H5R0_CAPAN</name>
<dbReference type="InterPro" id="IPR020189">
    <property type="entry name" value="IF5A_C"/>
</dbReference>
<dbReference type="InterPro" id="IPR001884">
    <property type="entry name" value="IF5A-like"/>
</dbReference>
<dbReference type="GO" id="GO:0043022">
    <property type="term" value="F:ribosome binding"/>
    <property type="evidence" value="ECO:0007669"/>
    <property type="project" value="InterPro"/>
</dbReference>
<keyword evidence="4" id="KW-0396">Initiation factor</keyword>
<protein>
    <submittedName>
        <fullName evidence="4">Eukaryotic translation initiation factor 5A-1</fullName>
    </submittedName>
</protein>
<dbReference type="GO" id="GO:0006414">
    <property type="term" value="P:translational elongation"/>
    <property type="evidence" value="ECO:0000318"/>
    <property type="project" value="GO_Central"/>
</dbReference>
<dbReference type="Gramene" id="PHT79029">
    <property type="protein sequence ID" value="PHT79029"/>
    <property type="gene ID" value="T459_17081"/>
</dbReference>
<proteinExistence type="predicted"/>
<dbReference type="InterPro" id="IPR008991">
    <property type="entry name" value="Translation_prot_SH3-like_sf"/>
</dbReference>
<dbReference type="AlphaFoldDB" id="A0A1U8H5R0"/>
<dbReference type="GO" id="GO:0003723">
    <property type="term" value="F:RNA binding"/>
    <property type="evidence" value="ECO:0007669"/>
    <property type="project" value="InterPro"/>
</dbReference>
<sequence length="106" mass="11909">MSTDRTGLLLKVVELFTSKTGKHSHAKCHFVAIGIFTGKKLLEDIVPYSHNCDVSVLTKNGNTKDDLRLLTDNTLLAQVKDGFTEWKDLVLSVMFAMRGGVHLWYQ</sequence>
<dbReference type="InterPro" id="IPR048670">
    <property type="entry name" value="IF5A-like_N"/>
</dbReference>
<feature type="domain" description="Translation initiation factor 5A-like N-terminal" evidence="3">
    <location>
        <begin position="11"/>
        <end position="50"/>
    </location>
</feature>
<dbReference type="InterPro" id="IPR014722">
    <property type="entry name" value="Rib_uL2_dom2"/>
</dbReference>
<accession>A0A1U8H5R0</accession>